<keyword evidence="2" id="KW-1185">Reference proteome</keyword>
<evidence type="ECO:0000313" key="1">
    <source>
        <dbReference type="EMBL" id="PKU42491.1"/>
    </source>
</evidence>
<proteinExistence type="predicted"/>
<organism evidence="1 2">
    <name type="scientific">Limosa lapponica baueri</name>
    <dbReference type="NCBI Taxonomy" id="1758121"/>
    <lineage>
        <taxon>Eukaryota</taxon>
        <taxon>Metazoa</taxon>
        <taxon>Chordata</taxon>
        <taxon>Craniata</taxon>
        <taxon>Vertebrata</taxon>
        <taxon>Euteleostomi</taxon>
        <taxon>Archelosauria</taxon>
        <taxon>Archosauria</taxon>
        <taxon>Dinosauria</taxon>
        <taxon>Saurischia</taxon>
        <taxon>Theropoda</taxon>
        <taxon>Coelurosauria</taxon>
        <taxon>Aves</taxon>
        <taxon>Neognathae</taxon>
        <taxon>Neoaves</taxon>
        <taxon>Charadriiformes</taxon>
        <taxon>Scolopacidae</taxon>
        <taxon>Limosa</taxon>
    </lineage>
</organism>
<reference evidence="2" key="2">
    <citation type="submission" date="2017-12" db="EMBL/GenBank/DDBJ databases">
        <title>Genome sequence of the Bar-tailed Godwit (Limosa lapponica baueri).</title>
        <authorList>
            <person name="Lima N.C.B."/>
            <person name="Parody-Merino A.M."/>
            <person name="Battley P.F."/>
            <person name="Fidler A.E."/>
            <person name="Prosdocimi F."/>
        </authorList>
    </citation>
    <scope>NUCLEOTIDE SEQUENCE [LARGE SCALE GENOMIC DNA]</scope>
</reference>
<accession>A0A2I0U8Z2</accession>
<evidence type="ECO:0000313" key="2">
    <source>
        <dbReference type="Proteomes" id="UP000233556"/>
    </source>
</evidence>
<dbReference type="AlphaFoldDB" id="A0A2I0U8Z2"/>
<protein>
    <submittedName>
        <fullName evidence="1">Uncharacterized protein</fullName>
    </submittedName>
</protein>
<dbReference type="EMBL" id="KZ505990">
    <property type="protein sequence ID" value="PKU42491.1"/>
    <property type="molecule type" value="Genomic_DNA"/>
</dbReference>
<reference evidence="2" key="1">
    <citation type="submission" date="2017-11" db="EMBL/GenBank/DDBJ databases">
        <authorList>
            <person name="Lima N.C."/>
            <person name="Parody-Merino A.M."/>
            <person name="Battley P.F."/>
            <person name="Fidler A.E."/>
            <person name="Prosdocimi F."/>
        </authorList>
    </citation>
    <scope>NUCLEOTIDE SEQUENCE [LARGE SCALE GENOMIC DNA]</scope>
</reference>
<sequence>MLSMINKYSQVSPAQHRFLGNEGKVDLDNKLRSAFGLIRKFSDENWNSINPELPEMRRDEMPEMMSPMKLGGQFHLPSPKL</sequence>
<gene>
    <name evidence="1" type="ORF">llap_7206</name>
</gene>
<dbReference type="Proteomes" id="UP000233556">
    <property type="component" value="Unassembled WGS sequence"/>
</dbReference>
<name>A0A2I0U8Z2_LIMLA</name>